<keyword evidence="8 15" id="KW-0547">Nucleotide-binding</keyword>
<comment type="function">
    <text evidence="1 17">Probable transporter of a GTP-driven Fe(2+) uptake system.</text>
</comment>
<keyword evidence="5 17" id="KW-0410">Iron transport</keyword>
<dbReference type="CDD" id="cd01879">
    <property type="entry name" value="FeoB"/>
    <property type="match status" value="1"/>
</dbReference>
<dbReference type="AlphaFoldDB" id="A0A1T5M098"/>
<keyword evidence="16" id="KW-0460">Magnesium</keyword>
<evidence type="ECO:0000256" key="12">
    <source>
        <dbReference type="ARBA" id="ARBA00023134"/>
    </source>
</evidence>
<evidence type="ECO:0000256" key="15">
    <source>
        <dbReference type="PIRSR" id="PIRSR603373-1"/>
    </source>
</evidence>
<dbReference type="Pfam" id="PF02421">
    <property type="entry name" value="FeoB_N"/>
    <property type="match status" value="1"/>
</dbReference>
<feature type="transmembrane region" description="Helical" evidence="17">
    <location>
        <begin position="656"/>
        <end position="679"/>
    </location>
</feature>
<feature type="binding site" evidence="16">
    <location>
        <position position="26"/>
    </location>
    <ligand>
        <name>Mg(2+)</name>
        <dbReference type="ChEBI" id="CHEBI:18420"/>
        <label>2</label>
    </ligand>
</feature>
<evidence type="ECO:0000259" key="18">
    <source>
        <dbReference type="PROSITE" id="PS51711"/>
    </source>
</evidence>
<gene>
    <name evidence="19" type="ORF">SAMN02194393_03583</name>
</gene>
<proteinExistence type="inferred from homology"/>
<feature type="transmembrane region" description="Helical" evidence="17">
    <location>
        <begin position="457"/>
        <end position="477"/>
    </location>
</feature>
<keyword evidence="6" id="KW-0997">Cell inner membrane</keyword>
<dbReference type="GO" id="GO:0015093">
    <property type="term" value="F:ferrous iron transmembrane transporter activity"/>
    <property type="evidence" value="ECO:0007669"/>
    <property type="project" value="UniProtKB-UniRule"/>
</dbReference>
<keyword evidence="12 15" id="KW-0342">GTP-binding</keyword>
<feature type="transmembrane region" description="Helical" evidence="17">
    <location>
        <begin position="317"/>
        <end position="339"/>
    </location>
</feature>
<organism evidence="19 20">
    <name type="scientific">Maledivibacter halophilus</name>
    <dbReference type="NCBI Taxonomy" id="36842"/>
    <lineage>
        <taxon>Bacteria</taxon>
        <taxon>Bacillati</taxon>
        <taxon>Bacillota</taxon>
        <taxon>Clostridia</taxon>
        <taxon>Peptostreptococcales</taxon>
        <taxon>Caminicellaceae</taxon>
        <taxon>Maledivibacter</taxon>
    </lineage>
</organism>
<dbReference type="OrthoDB" id="9809127at2"/>
<evidence type="ECO:0000256" key="16">
    <source>
        <dbReference type="PIRSR" id="PIRSR603373-2"/>
    </source>
</evidence>
<dbReference type="Gene3D" id="1.10.287.1770">
    <property type="match status" value="1"/>
</dbReference>
<dbReference type="NCBIfam" id="TIGR00437">
    <property type="entry name" value="feoB"/>
    <property type="match status" value="1"/>
</dbReference>
<evidence type="ECO:0000256" key="1">
    <source>
        <dbReference type="ARBA" id="ARBA00003926"/>
    </source>
</evidence>
<keyword evidence="7 17" id="KW-0812">Transmembrane</keyword>
<accession>A0A1T5M098</accession>
<dbReference type="InterPro" id="IPR011640">
    <property type="entry name" value="Fe2_transport_prot_B_C"/>
</dbReference>
<keyword evidence="11" id="KW-0406">Ion transport</keyword>
<feature type="transmembrane region" description="Helical" evidence="17">
    <location>
        <begin position="346"/>
        <end position="371"/>
    </location>
</feature>
<keyword evidence="20" id="KW-1185">Reference proteome</keyword>
<evidence type="ECO:0000256" key="8">
    <source>
        <dbReference type="ARBA" id="ARBA00022741"/>
    </source>
</evidence>
<name>A0A1T5M098_9FIRM</name>
<feature type="transmembrane region" description="Helical" evidence="17">
    <location>
        <begin position="515"/>
        <end position="534"/>
    </location>
</feature>
<dbReference type="Pfam" id="PF17910">
    <property type="entry name" value="FeoB_Cyto"/>
    <property type="match status" value="1"/>
</dbReference>
<feature type="binding site" evidence="16">
    <location>
        <position position="23"/>
    </location>
    <ligand>
        <name>Mg(2+)</name>
        <dbReference type="ChEBI" id="CHEBI:18420"/>
        <label>2</label>
    </ligand>
</feature>
<dbReference type="Pfam" id="PF07670">
    <property type="entry name" value="Gate"/>
    <property type="match status" value="2"/>
</dbReference>
<dbReference type="GO" id="GO:0046872">
    <property type="term" value="F:metal ion binding"/>
    <property type="evidence" value="ECO:0007669"/>
    <property type="project" value="UniProtKB-KW"/>
</dbReference>
<evidence type="ECO:0000256" key="4">
    <source>
        <dbReference type="ARBA" id="ARBA00022475"/>
    </source>
</evidence>
<dbReference type="InterPro" id="IPR050860">
    <property type="entry name" value="FeoB_GTPase"/>
</dbReference>
<keyword evidence="16" id="KW-0479">Metal-binding</keyword>
<dbReference type="InterPro" id="IPR011642">
    <property type="entry name" value="Gate_dom"/>
</dbReference>
<dbReference type="InterPro" id="IPR030389">
    <property type="entry name" value="G_FEOB_dom"/>
</dbReference>
<evidence type="ECO:0000256" key="9">
    <source>
        <dbReference type="ARBA" id="ARBA00022989"/>
    </source>
</evidence>
<feature type="binding site" evidence="15">
    <location>
        <begin position="117"/>
        <end position="120"/>
    </location>
    <ligand>
        <name>GTP</name>
        <dbReference type="ChEBI" id="CHEBI:37565"/>
        <label>1</label>
    </ligand>
</feature>
<dbReference type="InterPro" id="IPR003373">
    <property type="entry name" value="Fe2_transport_prot-B"/>
</dbReference>
<evidence type="ECO:0000256" key="10">
    <source>
        <dbReference type="ARBA" id="ARBA00023004"/>
    </source>
</evidence>
<dbReference type="SUPFAM" id="SSF52540">
    <property type="entry name" value="P-loop containing nucleoside triphosphate hydrolases"/>
    <property type="match status" value="1"/>
</dbReference>
<protein>
    <recommendedName>
        <fullName evidence="14 17">Ferrous iron transport protein B</fullName>
    </recommendedName>
</protein>
<feature type="transmembrane region" description="Helical" evidence="17">
    <location>
        <begin position="287"/>
        <end position="305"/>
    </location>
</feature>
<keyword evidence="4" id="KW-1003">Cell membrane</keyword>
<comment type="subcellular location">
    <subcellularLocation>
        <location evidence="2">Cell inner membrane</location>
        <topology evidence="2">Multi-pass membrane protein</topology>
    </subcellularLocation>
    <subcellularLocation>
        <location evidence="17">Cell membrane</location>
        <topology evidence="17">Multi-pass membrane protein</topology>
    </subcellularLocation>
</comment>
<evidence type="ECO:0000256" key="13">
    <source>
        <dbReference type="ARBA" id="ARBA00023136"/>
    </source>
</evidence>
<dbReference type="RefSeq" id="WP_079493418.1">
    <property type="nucleotide sequence ID" value="NZ_FUZT01000009.1"/>
</dbReference>
<evidence type="ECO:0000256" key="5">
    <source>
        <dbReference type="ARBA" id="ARBA00022496"/>
    </source>
</evidence>
<sequence length="681" mass="74205">MSKSITIALAGNPNSGKTTLFNGLTGARHSVGNWPGVTVEKKEGKFKHKNIDVIAVDLPGTYSLSPYSIEEMIARNYIVEESPEVVINIVDASNIERNLYLSMQLIELGIPVVIALNMMDIAERRGHKIDHNKLSKSLGVAVVPIVATKNKGIKELLDAAVDVAKGKIKYSPFKVNYGKEIENKIEKTMSMIKDRSGVSKYNLRWLAVKVIEEDEAVLELLGMKDKFESDDEIAVSDENASEEDFEAIIADKRYTYITNILSNVVKKPKNNVLTTSDKIDKVLTNRLLGLPIFAGLMYIVFWFTFNIGNIFLDMIDGWFGALGESVGATLEAAGTAGWLQSLIVDGIIGGVGGVLVFLPNIVFLFIAIALLEDSGYMARVAFIMDRAMRKIGLSGKAFIPMLMGFGCTVPAIMGTRTLEDEKDRLATMLVAPFMSCGARLPIYILFAGVFFPGNEGTVVWSLYVLGIIVAIIMALVFKKTIFKGQSSPFIMELPSYRIPTLKVTGALVWERVKGYILRAGTIIFAASIVIWFILNFNFTGMAEMGDSIGASIGRVMGPIFKPLGFGSWEATLSLITGLLAKEVVVSSMAVIYGLGEAVGEAAMEGDVAGFVGALKGVGFTGLSAYAFMVFSLLYTPCIAVIGAFKKETNSWRWTSFLVGYQFILAWVAAMLVFQIGSLFGL</sequence>
<dbReference type="PANTHER" id="PTHR43185">
    <property type="entry name" value="FERROUS IRON TRANSPORT PROTEIN B"/>
    <property type="match status" value="1"/>
</dbReference>
<feature type="domain" description="FeoB-type G" evidence="18">
    <location>
        <begin position="4"/>
        <end position="166"/>
    </location>
</feature>
<feature type="binding site" evidence="15">
    <location>
        <begin position="36"/>
        <end position="40"/>
    </location>
    <ligand>
        <name>GTP</name>
        <dbReference type="ChEBI" id="CHEBI:37565"/>
        <label>1</label>
    </ligand>
</feature>
<dbReference type="InterPro" id="IPR005225">
    <property type="entry name" value="Small_GTP-bd"/>
</dbReference>
<evidence type="ECO:0000256" key="3">
    <source>
        <dbReference type="ARBA" id="ARBA00022448"/>
    </source>
</evidence>
<feature type="binding site" evidence="16">
    <location>
        <position position="22"/>
    </location>
    <ligand>
        <name>Mg(2+)</name>
        <dbReference type="ChEBI" id="CHEBI:18420"/>
        <label>1</label>
    </ligand>
</feature>
<dbReference type="InterPro" id="IPR027417">
    <property type="entry name" value="P-loop_NTPase"/>
</dbReference>
<dbReference type="Proteomes" id="UP000190285">
    <property type="component" value="Unassembled WGS sequence"/>
</dbReference>
<keyword evidence="13 17" id="KW-0472">Membrane</keyword>
<dbReference type="STRING" id="36842.SAMN02194393_03583"/>
<evidence type="ECO:0000313" key="19">
    <source>
        <dbReference type="EMBL" id="SKC81248.1"/>
    </source>
</evidence>
<feature type="transmembrane region" description="Helical" evidence="17">
    <location>
        <begin position="425"/>
        <end position="451"/>
    </location>
</feature>
<dbReference type="InterPro" id="IPR041069">
    <property type="entry name" value="FeoB_Cyto"/>
</dbReference>
<feature type="transmembrane region" description="Helical" evidence="17">
    <location>
        <begin position="391"/>
        <end position="413"/>
    </location>
</feature>
<dbReference type="PANTHER" id="PTHR43185:SF1">
    <property type="entry name" value="FE(2+) TRANSPORTER FEOB"/>
    <property type="match status" value="1"/>
</dbReference>
<feature type="binding site" evidence="15">
    <location>
        <begin position="146"/>
        <end position="148"/>
    </location>
    <ligand>
        <name>GTP</name>
        <dbReference type="ChEBI" id="CHEBI:37565"/>
        <label>1</label>
    </ligand>
</feature>
<evidence type="ECO:0000256" key="17">
    <source>
        <dbReference type="RuleBase" id="RU362098"/>
    </source>
</evidence>
<comment type="similarity">
    <text evidence="17">Belongs to the TRAFAC class TrmE-Era-EngA-EngB-Septin-like GTPase superfamily. FeoB GTPase (TC 9.A.8) family.</text>
</comment>
<dbReference type="EMBL" id="FUZT01000009">
    <property type="protein sequence ID" value="SKC81248.1"/>
    <property type="molecule type" value="Genomic_DNA"/>
</dbReference>
<feature type="transmembrane region" description="Helical" evidence="17">
    <location>
        <begin position="624"/>
        <end position="644"/>
    </location>
</feature>
<keyword evidence="10 17" id="KW-0408">Iron</keyword>
<dbReference type="PROSITE" id="PS51711">
    <property type="entry name" value="G_FEOB"/>
    <property type="match status" value="1"/>
</dbReference>
<evidence type="ECO:0000256" key="11">
    <source>
        <dbReference type="ARBA" id="ARBA00023065"/>
    </source>
</evidence>
<evidence type="ECO:0000256" key="7">
    <source>
        <dbReference type="ARBA" id="ARBA00022692"/>
    </source>
</evidence>
<keyword evidence="9 17" id="KW-1133">Transmembrane helix</keyword>
<dbReference type="GO" id="GO:0005525">
    <property type="term" value="F:GTP binding"/>
    <property type="evidence" value="ECO:0007669"/>
    <property type="project" value="UniProtKB-KW"/>
</dbReference>
<reference evidence="20" key="1">
    <citation type="submission" date="2017-02" db="EMBL/GenBank/DDBJ databases">
        <authorList>
            <person name="Varghese N."/>
            <person name="Submissions S."/>
        </authorList>
    </citation>
    <scope>NUCLEOTIDE SEQUENCE [LARGE SCALE GENOMIC DNA]</scope>
    <source>
        <strain evidence="20">M1</strain>
    </source>
</reference>
<dbReference type="FunFam" id="3.40.50.300:FF:000426">
    <property type="entry name" value="Ferrous iron transport protein B"/>
    <property type="match status" value="1"/>
</dbReference>
<dbReference type="GO" id="GO:0005886">
    <property type="term" value="C:plasma membrane"/>
    <property type="evidence" value="ECO:0007669"/>
    <property type="project" value="UniProtKB-SubCell"/>
</dbReference>
<evidence type="ECO:0000256" key="14">
    <source>
        <dbReference type="NCBIfam" id="TIGR00437"/>
    </source>
</evidence>
<evidence type="ECO:0000256" key="2">
    <source>
        <dbReference type="ARBA" id="ARBA00004429"/>
    </source>
</evidence>
<feature type="binding site" evidence="15">
    <location>
        <begin position="57"/>
        <end position="60"/>
    </location>
    <ligand>
        <name>GTP</name>
        <dbReference type="ChEBI" id="CHEBI:37565"/>
        <label>1</label>
    </ligand>
</feature>
<dbReference type="NCBIfam" id="TIGR00231">
    <property type="entry name" value="small_GTP"/>
    <property type="match status" value="1"/>
</dbReference>
<evidence type="ECO:0000313" key="20">
    <source>
        <dbReference type="Proteomes" id="UP000190285"/>
    </source>
</evidence>
<feature type="binding site" evidence="15">
    <location>
        <begin position="11"/>
        <end position="18"/>
    </location>
    <ligand>
        <name>GTP</name>
        <dbReference type="ChEBI" id="CHEBI:37565"/>
        <label>1</label>
    </ligand>
</feature>
<feature type="binding site" evidence="16">
    <location>
        <position position="25"/>
    </location>
    <ligand>
        <name>Mg(2+)</name>
        <dbReference type="ChEBI" id="CHEBI:18420"/>
        <label>2</label>
    </ligand>
</feature>
<evidence type="ECO:0000256" key="6">
    <source>
        <dbReference type="ARBA" id="ARBA00022519"/>
    </source>
</evidence>
<dbReference type="Pfam" id="PF07664">
    <property type="entry name" value="FeoB_C"/>
    <property type="match status" value="1"/>
</dbReference>
<keyword evidence="3 17" id="KW-0813">Transport</keyword>
<dbReference type="Gene3D" id="3.40.50.300">
    <property type="entry name" value="P-loop containing nucleotide triphosphate hydrolases"/>
    <property type="match status" value="1"/>
</dbReference>